<evidence type="ECO:0008006" key="4">
    <source>
        <dbReference type="Google" id="ProtNLM"/>
    </source>
</evidence>
<evidence type="ECO:0000313" key="2">
    <source>
        <dbReference type="EMBL" id="CAI0379226.1"/>
    </source>
</evidence>
<accession>A0AAV0H2L3</accession>
<keyword evidence="3" id="KW-1185">Reference proteome</keyword>
<reference evidence="2" key="1">
    <citation type="submission" date="2022-08" db="EMBL/GenBank/DDBJ databases">
        <authorList>
            <person name="Gutierrez-Valencia J."/>
        </authorList>
    </citation>
    <scope>NUCLEOTIDE SEQUENCE</scope>
</reference>
<dbReference type="EMBL" id="CAMGYJ010000002">
    <property type="protein sequence ID" value="CAI0379226.1"/>
    <property type="molecule type" value="Genomic_DNA"/>
</dbReference>
<evidence type="ECO:0000256" key="1">
    <source>
        <dbReference type="SAM" id="MobiDB-lite"/>
    </source>
</evidence>
<name>A0AAV0H2L3_9ROSI</name>
<feature type="compositionally biased region" description="Basic and acidic residues" evidence="1">
    <location>
        <begin position="43"/>
        <end position="57"/>
    </location>
</feature>
<proteinExistence type="predicted"/>
<sequence>MQVWIQYDDEQKRMNITVTEPASQSLHLPSQIKVRGVLVLDEHPHEHAVHPRVELRQNRGRRNPAAGSPPSPRLSPAEQGGEKLGTVPKVILVILSSFSPKSLSELT</sequence>
<organism evidence="2 3">
    <name type="scientific">Linum tenue</name>
    <dbReference type="NCBI Taxonomy" id="586396"/>
    <lineage>
        <taxon>Eukaryota</taxon>
        <taxon>Viridiplantae</taxon>
        <taxon>Streptophyta</taxon>
        <taxon>Embryophyta</taxon>
        <taxon>Tracheophyta</taxon>
        <taxon>Spermatophyta</taxon>
        <taxon>Magnoliopsida</taxon>
        <taxon>eudicotyledons</taxon>
        <taxon>Gunneridae</taxon>
        <taxon>Pentapetalae</taxon>
        <taxon>rosids</taxon>
        <taxon>fabids</taxon>
        <taxon>Malpighiales</taxon>
        <taxon>Linaceae</taxon>
        <taxon>Linum</taxon>
    </lineage>
</organism>
<dbReference type="Proteomes" id="UP001154282">
    <property type="component" value="Unassembled WGS sequence"/>
</dbReference>
<gene>
    <name evidence="2" type="ORF">LITE_LOCUS2171</name>
</gene>
<comment type="caution">
    <text evidence="2">The sequence shown here is derived from an EMBL/GenBank/DDBJ whole genome shotgun (WGS) entry which is preliminary data.</text>
</comment>
<feature type="region of interest" description="Disordered" evidence="1">
    <location>
        <begin position="43"/>
        <end position="82"/>
    </location>
</feature>
<dbReference type="AlphaFoldDB" id="A0AAV0H2L3"/>
<evidence type="ECO:0000313" key="3">
    <source>
        <dbReference type="Proteomes" id="UP001154282"/>
    </source>
</evidence>
<protein>
    <recommendedName>
        <fullName evidence="4">DUF2283 domain-containing protein</fullName>
    </recommendedName>
</protein>